<accession>A0AAV2RLF8</accession>
<evidence type="ECO:0000313" key="2">
    <source>
        <dbReference type="EMBL" id="CAL4128111.1"/>
    </source>
</evidence>
<dbReference type="EMBL" id="CAXKWB010025407">
    <property type="protein sequence ID" value="CAL4128111.1"/>
    <property type="molecule type" value="Genomic_DNA"/>
</dbReference>
<evidence type="ECO:0000313" key="3">
    <source>
        <dbReference type="Proteomes" id="UP001497623"/>
    </source>
</evidence>
<feature type="signal peptide" evidence="1">
    <location>
        <begin position="1"/>
        <end position="20"/>
    </location>
</feature>
<organism evidence="2 3">
    <name type="scientific">Meganyctiphanes norvegica</name>
    <name type="common">Northern krill</name>
    <name type="synonym">Thysanopoda norvegica</name>
    <dbReference type="NCBI Taxonomy" id="48144"/>
    <lineage>
        <taxon>Eukaryota</taxon>
        <taxon>Metazoa</taxon>
        <taxon>Ecdysozoa</taxon>
        <taxon>Arthropoda</taxon>
        <taxon>Crustacea</taxon>
        <taxon>Multicrustacea</taxon>
        <taxon>Malacostraca</taxon>
        <taxon>Eumalacostraca</taxon>
        <taxon>Eucarida</taxon>
        <taxon>Euphausiacea</taxon>
        <taxon>Euphausiidae</taxon>
        <taxon>Meganyctiphanes</taxon>
    </lineage>
</organism>
<evidence type="ECO:0000256" key="1">
    <source>
        <dbReference type="SAM" id="SignalP"/>
    </source>
</evidence>
<name>A0AAV2RLF8_MEGNR</name>
<reference evidence="2 3" key="1">
    <citation type="submission" date="2024-05" db="EMBL/GenBank/DDBJ databases">
        <authorList>
            <person name="Wallberg A."/>
        </authorList>
    </citation>
    <scope>NUCLEOTIDE SEQUENCE [LARGE SCALE GENOMIC DNA]</scope>
</reference>
<proteinExistence type="predicted"/>
<dbReference type="Proteomes" id="UP001497623">
    <property type="component" value="Unassembled WGS sequence"/>
</dbReference>
<keyword evidence="3" id="KW-1185">Reference proteome</keyword>
<protein>
    <recommendedName>
        <fullName evidence="4">Secreted protein</fullName>
    </recommendedName>
</protein>
<feature type="chain" id="PRO_5043853288" description="Secreted protein" evidence="1">
    <location>
        <begin position="21"/>
        <end position="131"/>
    </location>
</feature>
<dbReference type="AlphaFoldDB" id="A0AAV2RLF8"/>
<gene>
    <name evidence="2" type="ORF">MNOR_LOCUS25973</name>
</gene>
<sequence length="131" mass="14414">MRNFISISLLLLVAAGWAEGATCNCGAFLTTEFGDILIVSLPTTDVDSCDNPQKCIKNCQNELEGGDLFAISSDGERTNGQVACDAWQKPIHNQYIYGYYELCGGPWEYTGEHSQQMLCCDDNGQHQYCVA</sequence>
<evidence type="ECO:0008006" key="4">
    <source>
        <dbReference type="Google" id="ProtNLM"/>
    </source>
</evidence>
<keyword evidence="1" id="KW-0732">Signal</keyword>
<comment type="caution">
    <text evidence="2">The sequence shown here is derived from an EMBL/GenBank/DDBJ whole genome shotgun (WGS) entry which is preliminary data.</text>
</comment>